<evidence type="ECO:0000313" key="2">
    <source>
        <dbReference type="EMBL" id="EKU93052.1"/>
    </source>
</evidence>
<accession>K9EQ52</accession>
<protein>
    <recommendedName>
        <fullName evidence="4">Prepilin-type N-terminal cleavage/methylation domain-containing protein</fullName>
    </recommendedName>
</protein>
<dbReference type="STRING" id="883081.HMPREF9698_01248"/>
<keyword evidence="3" id="KW-1185">Reference proteome</keyword>
<evidence type="ECO:0008006" key="4">
    <source>
        <dbReference type="Google" id="ProtNLM"/>
    </source>
</evidence>
<evidence type="ECO:0000313" key="3">
    <source>
        <dbReference type="Proteomes" id="UP000009875"/>
    </source>
</evidence>
<organism evidence="2 3">
    <name type="scientific">Alloiococcus otitis ATCC 51267</name>
    <dbReference type="NCBI Taxonomy" id="883081"/>
    <lineage>
        <taxon>Bacteria</taxon>
        <taxon>Bacillati</taxon>
        <taxon>Bacillota</taxon>
        <taxon>Bacilli</taxon>
        <taxon>Lactobacillales</taxon>
        <taxon>Carnobacteriaceae</taxon>
        <taxon>Alloiococcus</taxon>
    </lineage>
</organism>
<dbReference type="PIRSF" id="PIRSF021292">
    <property type="entry name" value="Competence_ComGD"/>
    <property type="match status" value="1"/>
</dbReference>
<dbReference type="GO" id="GO:0030420">
    <property type="term" value="P:establishment of competence for transformation"/>
    <property type="evidence" value="ECO:0007669"/>
    <property type="project" value="InterPro"/>
</dbReference>
<evidence type="ECO:0000256" key="1">
    <source>
        <dbReference type="SAM" id="Phobius"/>
    </source>
</evidence>
<dbReference type="NCBIfam" id="NF040982">
    <property type="entry name" value="ComGD"/>
    <property type="match status" value="1"/>
</dbReference>
<dbReference type="RefSeq" id="WP_003778840.1">
    <property type="nucleotide sequence ID" value="NZ_JH992961.1"/>
</dbReference>
<keyword evidence="1" id="KW-1133">Transmembrane helix</keyword>
<sequence>MKTRLGLVGREDGFLTLLEAILTMVIVLIFLMLPSLNMDQAKLGVETDLFTENLRTQITLMNQNAVLKGEMSVVEVEPGRNRIVFSVLGQPESPLNTILPVPDHIKVYGGYKRYAFRARSGNITKVNRFAYTDGDRRIEFVFQIGSGRFYVQES</sequence>
<dbReference type="EMBL" id="AGXA01000027">
    <property type="protein sequence ID" value="EKU93052.1"/>
    <property type="molecule type" value="Genomic_DNA"/>
</dbReference>
<dbReference type="OrthoDB" id="2168330at2"/>
<proteinExistence type="predicted"/>
<dbReference type="HOGENOM" id="CLU_133151_1_0_9"/>
<dbReference type="AlphaFoldDB" id="K9EQ52"/>
<feature type="transmembrane region" description="Helical" evidence="1">
    <location>
        <begin position="14"/>
        <end position="33"/>
    </location>
</feature>
<dbReference type="eggNOG" id="ENOG50330MA">
    <property type="taxonomic scope" value="Bacteria"/>
</dbReference>
<keyword evidence="1" id="KW-0472">Membrane</keyword>
<name>K9EQ52_9LACT</name>
<reference evidence="2 3" key="1">
    <citation type="submission" date="2012-09" db="EMBL/GenBank/DDBJ databases">
        <title>The Genome Sequence of Alloiococcus otitis ATCC 51267.</title>
        <authorList>
            <consortium name="The Broad Institute Genome Sequencing Platform"/>
            <person name="Earl A."/>
            <person name="Ward D."/>
            <person name="Feldgarden M."/>
            <person name="Gevers D."/>
            <person name="Huys G."/>
            <person name="Walker B."/>
            <person name="Young S.K."/>
            <person name="Zeng Q."/>
            <person name="Gargeya S."/>
            <person name="Fitzgerald M."/>
            <person name="Haas B."/>
            <person name="Abouelleil A."/>
            <person name="Alvarado L."/>
            <person name="Arachchi H.M."/>
            <person name="Berlin A.M."/>
            <person name="Chapman S.B."/>
            <person name="Goldberg J."/>
            <person name="Griggs A."/>
            <person name="Gujja S."/>
            <person name="Hansen M."/>
            <person name="Howarth C."/>
            <person name="Imamovic A."/>
            <person name="Larimer J."/>
            <person name="McCowen C."/>
            <person name="Montmayeur A."/>
            <person name="Murphy C."/>
            <person name="Neiman D."/>
            <person name="Pearson M."/>
            <person name="Priest M."/>
            <person name="Roberts A."/>
            <person name="Saif S."/>
            <person name="Shea T."/>
            <person name="Sisk P."/>
            <person name="Sykes S."/>
            <person name="Wortman J."/>
            <person name="Nusbaum C."/>
            <person name="Birren B."/>
        </authorList>
    </citation>
    <scope>NUCLEOTIDE SEQUENCE [LARGE SCALE GENOMIC DNA]</scope>
    <source>
        <strain evidence="2 3">ATCC 51267</strain>
    </source>
</reference>
<keyword evidence="1" id="KW-0812">Transmembrane</keyword>
<dbReference type="InterPro" id="IPR016785">
    <property type="entry name" value="ComGD"/>
</dbReference>
<gene>
    <name evidence="2" type="ORF">HMPREF9698_01248</name>
</gene>
<comment type="caution">
    <text evidence="2">The sequence shown here is derived from an EMBL/GenBank/DDBJ whole genome shotgun (WGS) entry which is preliminary data.</text>
</comment>
<dbReference type="Proteomes" id="UP000009875">
    <property type="component" value="Unassembled WGS sequence"/>
</dbReference>